<protein>
    <submittedName>
        <fullName evidence="4">Uncharacterized protein</fullName>
    </submittedName>
</protein>
<dbReference type="PANTHER" id="PTHR10036">
    <property type="entry name" value="CD59 GLYCOPROTEIN"/>
    <property type="match status" value="1"/>
</dbReference>
<proteinExistence type="predicted"/>
<dbReference type="SUPFAM" id="SSF57302">
    <property type="entry name" value="Snake toxin-like"/>
    <property type="match status" value="2"/>
</dbReference>
<dbReference type="EnsemblMetazoa" id="G9804.1">
    <property type="protein sequence ID" value="G9804.1:cds"/>
    <property type="gene ID" value="G9804"/>
</dbReference>
<organism evidence="4 5">
    <name type="scientific">Magallana gigas</name>
    <name type="common">Pacific oyster</name>
    <name type="synonym">Crassostrea gigas</name>
    <dbReference type="NCBI Taxonomy" id="29159"/>
    <lineage>
        <taxon>Eukaryota</taxon>
        <taxon>Metazoa</taxon>
        <taxon>Spiralia</taxon>
        <taxon>Lophotrochozoa</taxon>
        <taxon>Mollusca</taxon>
        <taxon>Bivalvia</taxon>
        <taxon>Autobranchia</taxon>
        <taxon>Pteriomorphia</taxon>
        <taxon>Ostreida</taxon>
        <taxon>Ostreoidea</taxon>
        <taxon>Ostreidae</taxon>
        <taxon>Magallana</taxon>
    </lineage>
</organism>
<dbReference type="PANTHER" id="PTHR10036:SF3">
    <property type="entry name" value="PROTEIN SLEEPLESS-RELATED"/>
    <property type="match status" value="1"/>
</dbReference>
<dbReference type="Proteomes" id="UP000005408">
    <property type="component" value="Unassembled WGS sequence"/>
</dbReference>
<name>A0A8W8NV83_MAGGI</name>
<evidence type="ECO:0000313" key="5">
    <source>
        <dbReference type="Proteomes" id="UP000005408"/>
    </source>
</evidence>
<keyword evidence="1" id="KW-0732">Signal</keyword>
<evidence type="ECO:0000313" key="4">
    <source>
        <dbReference type="EnsemblMetazoa" id="G9804.1:cds"/>
    </source>
</evidence>
<reference evidence="4" key="1">
    <citation type="submission" date="2022-08" db="UniProtKB">
        <authorList>
            <consortium name="EnsemblMetazoa"/>
        </authorList>
    </citation>
    <scope>IDENTIFICATION</scope>
    <source>
        <strain evidence="4">05x7-T-G4-1.051#20</strain>
    </source>
</reference>
<keyword evidence="2" id="KW-1015">Disulfide bond</keyword>
<accession>A0A8W8NV83</accession>
<evidence type="ECO:0000256" key="3">
    <source>
        <dbReference type="SAM" id="MobiDB-lite"/>
    </source>
</evidence>
<evidence type="ECO:0000256" key="1">
    <source>
        <dbReference type="ARBA" id="ARBA00022729"/>
    </source>
</evidence>
<dbReference type="AlphaFoldDB" id="A0A8W8NV83"/>
<feature type="region of interest" description="Disordered" evidence="3">
    <location>
        <begin position="158"/>
        <end position="182"/>
    </location>
</feature>
<sequence length="430" mass="46666">MFKTVVQANVGPGTCFVCVKEVTFSNCLQHTTTCQQNEVCFTSEYIDGDGHVHYNSGCLSEQICRTVTGQEIQTTHAQMGIGHILGRKRDTPSNCFTCCSTQTGASRPCNDQKCLVGLEIPVTIRSTPTMTTTQTTTPTTTTTTPIAATTTPTITTTTHTASTTTTTTTMHKTTARTKTTTTTSGEHSGPKCYMCDDVIETENCRTTGYCKIDELCFTEKLTNHATGEVRYKLGCQRKAVCASLALYPMLPNSGSCNQCCDQNYCNSLLCGKSMLGEHSGPKCYMCDDVIEPENCRTTGYCKIDELCFTEKLTNHATGEVRYKLGCQRKAVCASLALYPMLPNSGSCNRCCDQNYCNSLLCGKSLLDLTTTTTPITTTTSATTTVANSNCTDGVHCQKYADFFCRPTNPSGLDVCPITCRNPRCVGNATY</sequence>
<keyword evidence="5" id="KW-1185">Reference proteome</keyword>
<dbReference type="InterPro" id="IPR045860">
    <property type="entry name" value="Snake_toxin-like_sf"/>
</dbReference>
<evidence type="ECO:0000256" key="2">
    <source>
        <dbReference type="ARBA" id="ARBA00023157"/>
    </source>
</evidence>